<feature type="domain" description="DUF4159" evidence="1">
    <location>
        <begin position="409"/>
        <end position="555"/>
    </location>
</feature>
<dbReference type="AlphaFoldDB" id="A0A517QZQ4"/>
<keyword evidence="3" id="KW-1185">Reference proteome</keyword>
<proteinExistence type="predicted"/>
<evidence type="ECO:0000259" key="1">
    <source>
        <dbReference type="Pfam" id="PF13709"/>
    </source>
</evidence>
<gene>
    <name evidence="2" type="ORF">Pan189_13960</name>
</gene>
<dbReference type="KEGG" id="svp:Pan189_13960"/>
<evidence type="ECO:0000313" key="2">
    <source>
        <dbReference type="EMBL" id="QDT37030.1"/>
    </source>
</evidence>
<protein>
    <recommendedName>
        <fullName evidence="1">DUF4159 domain-containing protein</fullName>
    </recommendedName>
</protein>
<reference evidence="2 3" key="1">
    <citation type="submission" date="2019-02" db="EMBL/GenBank/DDBJ databases">
        <title>Deep-cultivation of Planctomycetes and their phenomic and genomic characterization uncovers novel biology.</title>
        <authorList>
            <person name="Wiegand S."/>
            <person name="Jogler M."/>
            <person name="Boedeker C."/>
            <person name="Pinto D."/>
            <person name="Vollmers J."/>
            <person name="Rivas-Marin E."/>
            <person name="Kohn T."/>
            <person name="Peeters S.H."/>
            <person name="Heuer A."/>
            <person name="Rast P."/>
            <person name="Oberbeckmann S."/>
            <person name="Bunk B."/>
            <person name="Jeske O."/>
            <person name="Meyerdierks A."/>
            <person name="Storesund J.E."/>
            <person name="Kallscheuer N."/>
            <person name="Luecker S."/>
            <person name="Lage O.M."/>
            <person name="Pohl T."/>
            <person name="Merkel B.J."/>
            <person name="Hornburger P."/>
            <person name="Mueller R.-W."/>
            <person name="Bruemmer F."/>
            <person name="Labrenz M."/>
            <person name="Spormann A.M."/>
            <person name="Op den Camp H."/>
            <person name="Overmann J."/>
            <person name="Amann R."/>
            <person name="Jetten M.S.M."/>
            <person name="Mascher T."/>
            <person name="Medema M.H."/>
            <person name="Devos D.P."/>
            <person name="Kaster A.-K."/>
            <person name="Ovreas L."/>
            <person name="Rohde M."/>
            <person name="Galperin M.Y."/>
            <person name="Jogler C."/>
        </authorList>
    </citation>
    <scope>NUCLEOTIDE SEQUENCE [LARGE SCALE GENOMIC DNA]</scope>
    <source>
        <strain evidence="2 3">Pan189</strain>
    </source>
</reference>
<dbReference type="InterPro" id="IPR025297">
    <property type="entry name" value="DUF4159"/>
</dbReference>
<dbReference type="SUPFAM" id="SSF48239">
    <property type="entry name" value="Terpenoid cyclases/Protein prenyltransferases"/>
    <property type="match status" value="1"/>
</dbReference>
<dbReference type="EMBL" id="CP036268">
    <property type="protein sequence ID" value="QDT37030.1"/>
    <property type="molecule type" value="Genomic_DNA"/>
</dbReference>
<organism evidence="2 3">
    <name type="scientific">Stratiformator vulcanicus</name>
    <dbReference type="NCBI Taxonomy" id="2527980"/>
    <lineage>
        <taxon>Bacteria</taxon>
        <taxon>Pseudomonadati</taxon>
        <taxon>Planctomycetota</taxon>
        <taxon>Planctomycetia</taxon>
        <taxon>Planctomycetales</taxon>
        <taxon>Planctomycetaceae</taxon>
        <taxon>Stratiformator</taxon>
    </lineage>
</organism>
<sequence>MRHGFTLLLSFAVCVGTTSPTPAQDLSSKEVLESIDRGVKFLLNEQNANGSWTASNDQFEVGVTSLSVLALINSGKKTDDPAVRKGIAFLRKNSSPKLTYEISLLIMALAAAKDGQRDLVTIRNLADDLERGQIVQGQGRGSWTYSVQNGLLNLGGDRSNGQYAVLGLREAVYSGVPVDRKVWDRVRQHWLASQNRDGGWGYTGLGGGTSLGSMTVAGIATLSIVQSVMAEDELNADGNPVCCGGDGADEEIDEALARADRWMQRRFSVKSNPGSPQWLLYYLYGLERAGRLSGKRFFGEHDWYREGADFLLRGQSNTFGYWKGNGGTEADPVVGTAFSLLFLSKGLAPVLINKLEYGPNDPVGADDRAWTRYENDARNLTEHVSGLERWPKLLTWQVVDLEKATKSNDVAALLQAPVLYFSGDQPIEMTEAEIKLLRRYVDLGGFIFAVNNCKSKGFEKSVVELVLQMYPDDDLDLRRLEQDHPIFRAEYRLDSRNVELHGVDVGCRTSIVYSPDDLSCLWDRWLPVDPPGRSPKLVGQIARKMRIGVNVLAYATGREPPAKLDVETPEDDAEDDTTIKRGLLEIAKLKHGGSWDVAPRALKNLLRALNEKAGLAASTKPNELVATDPDLYQYPLIYMHGRTGFSMDEAEHDRLRTYLDRGGVLFADSCCGAKEFDRAFRKFIKELYPGRELAAIPTDHELFDNKIGSDLSKVRRRGPQADDPDAPLDGEVIVGPPVLEGIEIDDRLVVIYSKYDISCALEKQSSAACVGYLAEDALKIAINIVRYSLLQDLGGIRLGGNGQ</sequence>
<accession>A0A517QZQ4</accession>
<feature type="domain" description="DUF4159" evidence="1">
    <location>
        <begin position="586"/>
        <end position="789"/>
    </location>
</feature>
<dbReference type="OrthoDB" id="220961at2"/>
<dbReference type="InterPro" id="IPR008930">
    <property type="entry name" value="Terpenoid_cyclase/PrenylTrfase"/>
</dbReference>
<dbReference type="Gene3D" id="3.40.50.12140">
    <property type="entry name" value="Domain of unknown function DUF4159"/>
    <property type="match status" value="2"/>
</dbReference>
<dbReference type="Proteomes" id="UP000317318">
    <property type="component" value="Chromosome"/>
</dbReference>
<name>A0A517QZQ4_9PLAN</name>
<evidence type="ECO:0000313" key="3">
    <source>
        <dbReference type="Proteomes" id="UP000317318"/>
    </source>
</evidence>
<dbReference type="Gene3D" id="1.50.10.20">
    <property type="match status" value="2"/>
</dbReference>
<dbReference type="Pfam" id="PF13709">
    <property type="entry name" value="DUF4159"/>
    <property type="match status" value="2"/>
</dbReference>
<dbReference type="RefSeq" id="WP_145363180.1">
    <property type="nucleotide sequence ID" value="NZ_CP036268.1"/>
</dbReference>